<evidence type="ECO:0000313" key="2">
    <source>
        <dbReference type="EMBL" id="KAG7561700.1"/>
    </source>
</evidence>
<dbReference type="EMBL" id="JAEFBK010000010">
    <property type="protein sequence ID" value="KAG7561700.1"/>
    <property type="molecule type" value="Genomic_DNA"/>
</dbReference>
<evidence type="ECO:0000313" key="3">
    <source>
        <dbReference type="Proteomes" id="UP000694240"/>
    </source>
</evidence>
<gene>
    <name evidence="2" type="ORF">ISN45_Aa05g030860</name>
</gene>
<feature type="region of interest" description="Disordered" evidence="1">
    <location>
        <begin position="1"/>
        <end position="48"/>
    </location>
</feature>
<feature type="compositionally biased region" description="Basic and acidic residues" evidence="1">
    <location>
        <begin position="37"/>
        <end position="48"/>
    </location>
</feature>
<dbReference type="Proteomes" id="UP000694240">
    <property type="component" value="Chromosome 10"/>
</dbReference>
<name>A0A8T1ZU87_9BRAS</name>
<dbReference type="AlphaFoldDB" id="A0A8T1ZU87"/>
<dbReference type="GO" id="GO:0061458">
    <property type="term" value="P:reproductive system development"/>
    <property type="evidence" value="ECO:0007669"/>
    <property type="project" value="TreeGrafter"/>
</dbReference>
<proteinExistence type="predicted"/>
<feature type="compositionally biased region" description="Basic and acidic residues" evidence="1">
    <location>
        <begin position="1"/>
        <end position="14"/>
    </location>
</feature>
<dbReference type="FunFam" id="1.20.1280.50:FF:000175">
    <property type="entry name" value="Probable F-box protein At5g36000"/>
    <property type="match status" value="1"/>
</dbReference>
<accession>A0A8T1ZU87</accession>
<evidence type="ECO:0000256" key="1">
    <source>
        <dbReference type="SAM" id="MobiDB-lite"/>
    </source>
</evidence>
<organism evidence="2 3">
    <name type="scientific">Arabidopsis thaliana x Arabidopsis arenosa</name>
    <dbReference type="NCBI Taxonomy" id="1240361"/>
    <lineage>
        <taxon>Eukaryota</taxon>
        <taxon>Viridiplantae</taxon>
        <taxon>Streptophyta</taxon>
        <taxon>Embryophyta</taxon>
        <taxon>Tracheophyta</taxon>
        <taxon>Spermatophyta</taxon>
        <taxon>Magnoliopsida</taxon>
        <taxon>eudicotyledons</taxon>
        <taxon>Gunneridae</taxon>
        <taxon>Pentapetalae</taxon>
        <taxon>rosids</taxon>
        <taxon>malvids</taxon>
        <taxon>Brassicales</taxon>
        <taxon>Brassicaceae</taxon>
        <taxon>Camelineae</taxon>
        <taxon>Arabidopsis</taxon>
    </lineage>
</organism>
<dbReference type="GO" id="GO:0005634">
    <property type="term" value="C:nucleus"/>
    <property type="evidence" value="ECO:0007669"/>
    <property type="project" value="TreeGrafter"/>
</dbReference>
<dbReference type="PANTHER" id="PTHR47149:SF1">
    <property type="entry name" value="F-BOX PROTEIN RMF"/>
    <property type="match status" value="1"/>
</dbReference>
<keyword evidence="3" id="KW-1185">Reference proteome</keyword>
<comment type="caution">
    <text evidence="2">The sequence shown here is derived from an EMBL/GenBank/DDBJ whole genome shotgun (WGS) entry which is preliminary data.</text>
</comment>
<sequence length="359" mass="40384">MKLRSGDAEGDSRGKRIVPVGDGNGGRKRKLVQSNEQKNDLQRDEDGRAKRRIVQSRDQKNGKILRGIHGCVSPRCSAQTYQSRFSWFEPDIWTYISRFLDGKSLVKLGATNKWFYKIAMEDTVWRFACLRDLQVPQPFPISSTWIKIYASAFDGSHSYLFRQKEKHIDWMRIGAFVLDSRTSLLTESLSGRLIVPREGTIERMLQSSGSCVINDIKSGIWIADLQLVRCPVCDLSTCDGTMQTLDARHIELFLSEGYKDGSWDYNLIGSHKLQKDASAACGAIFDLKHLKESSSSCILNLKSWTGEADDSQPKAVIAPHAVAVHTRLQENEGILVKYHTMKAGTDGDIVSIRISQQLL</sequence>
<protein>
    <submittedName>
        <fullName evidence="2">F-box-like domain superfamily</fullName>
    </submittedName>
</protein>
<dbReference type="PANTHER" id="PTHR47149">
    <property type="entry name" value="F-BOX PROTEIN RMF"/>
    <property type="match status" value="1"/>
</dbReference>
<reference evidence="2 3" key="1">
    <citation type="submission" date="2020-12" db="EMBL/GenBank/DDBJ databases">
        <title>Concerted genomic and epigenomic changes stabilize Arabidopsis allopolyploids.</title>
        <authorList>
            <person name="Chen Z."/>
        </authorList>
    </citation>
    <scope>NUCLEOTIDE SEQUENCE [LARGE SCALE GENOMIC DNA]</scope>
    <source>
        <strain evidence="2">Allo738</strain>
        <tissue evidence="2">Leaf</tissue>
    </source>
</reference>